<proteinExistence type="predicted"/>
<accession>A0A0E0Q5J1</accession>
<name>A0A0E0Q5J1_ORYRU</name>
<dbReference type="Gramene" id="ORUFI07G07000.2">
    <property type="protein sequence ID" value="ORUFI07G07000.2"/>
    <property type="gene ID" value="ORUFI07G07000"/>
</dbReference>
<evidence type="ECO:0000313" key="2">
    <source>
        <dbReference type="Proteomes" id="UP000008022"/>
    </source>
</evidence>
<organism evidence="1 2">
    <name type="scientific">Oryza rufipogon</name>
    <name type="common">Brownbeard rice</name>
    <name type="synonym">Asian wild rice</name>
    <dbReference type="NCBI Taxonomy" id="4529"/>
    <lineage>
        <taxon>Eukaryota</taxon>
        <taxon>Viridiplantae</taxon>
        <taxon>Streptophyta</taxon>
        <taxon>Embryophyta</taxon>
        <taxon>Tracheophyta</taxon>
        <taxon>Spermatophyta</taxon>
        <taxon>Magnoliopsida</taxon>
        <taxon>Liliopsida</taxon>
        <taxon>Poales</taxon>
        <taxon>Poaceae</taxon>
        <taxon>BOP clade</taxon>
        <taxon>Oryzoideae</taxon>
        <taxon>Oryzeae</taxon>
        <taxon>Oryzinae</taxon>
        <taxon>Oryza</taxon>
    </lineage>
</organism>
<dbReference type="EnsemblPlants" id="ORUFI07G07000.1">
    <property type="protein sequence ID" value="ORUFI07G07000.1"/>
    <property type="gene ID" value="ORUFI07G07000"/>
</dbReference>
<dbReference type="HOGENOM" id="CLU_2310748_0_0_1"/>
<dbReference type="AlphaFoldDB" id="A0A0E0Q5J1"/>
<reference evidence="2" key="1">
    <citation type="submission" date="2013-06" db="EMBL/GenBank/DDBJ databases">
        <authorList>
            <person name="Zhao Q."/>
        </authorList>
    </citation>
    <scope>NUCLEOTIDE SEQUENCE</scope>
    <source>
        <strain evidence="2">cv. W1943</strain>
    </source>
</reference>
<evidence type="ECO:0000313" key="1">
    <source>
        <dbReference type="EnsemblPlants" id="ORUFI07G07000.1"/>
    </source>
</evidence>
<keyword evidence="2" id="KW-1185">Reference proteome</keyword>
<dbReference type="Gramene" id="ORUFI07G07000.1">
    <property type="protein sequence ID" value="ORUFI07G07000.1"/>
    <property type="gene ID" value="ORUFI07G07000"/>
</dbReference>
<protein>
    <submittedName>
        <fullName evidence="1">Uncharacterized protein</fullName>
    </submittedName>
</protein>
<reference evidence="1" key="2">
    <citation type="submission" date="2015-06" db="UniProtKB">
        <authorList>
            <consortium name="EnsemblPlants"/>
        </authorList>
    </citation>
    <scope>IDENTIFICATION</scope>
</reference>
<sequence length="100" mass="10783">MKKKTPARIDGNAIVSSPALERALRVAASTSSPFRVQWIVVGRATTPSASPRPPLYLPLSTLSSRAAILEIGIIFLQLRSLSSIFDFSLSGESQSDSLPW</sequence>
<dbReference type="EnsemblPlants" id="ORUFI07G07000.2">
    <property type="protein sequence ID" value="ORUFI07G07000.2"/>
    <property type="gene ID" value="ORUFI07G07000"/>
</dbReference>
<dbReference type="Proteomes" id="UP000008022">
    <property type="component" value="Unassembled WGS sequence"/>
</dbReference>